<sequence>MTLYTSMPLELVLSGYDQEREPWIEIQMDGVMMQIEPIGHGIGKIIRIVNGSLDDYLRPELSPGRTIIYANIHSPNT</sequence>
<dbReference type="AlphaFoldDB" id="A0A934J277"/>
<dbReference type="Pfam" id="PF14035">
    <property type="entry name" value="YlzJ"/>
    <property type="match status" value="1"/>
</dbReference>
<protein>
    <submittedName>
        <fullName evidence="1">YlzJ-like family protein</fullName>
    </submittedName>
</protein>
<dbReference type="InterPro" id="IPR025619">
    <property type="entry name" value="YlzJ"/>
</dbReference>
<dbReference type="Proteomes" id="UP000640274">
    <property type="component" value="Unassembled WGS sequence"/>
</dbReference>
<evidence type="ECO:0000313" key="2">
    <source>
        <dbReference type="Proteomes" id="UP000640274"/>
    </source>
</evidence>
<keyword evidence="2" id="KW-1185">Reference proteome</keyword>
<gene>
    <name evidence="1" type="ORF">JFN88_19715</name>
</gene>
<dbReference type="RefSeq" id="WP_199020981.1">
    <property type="nucleotide sequence ID" value="NZ_JAELUP010000103.1"/>
</dbReference>
<organism evidence="1 2">
    <name type="scientific">Paenibacillus roseus</name>
    <dbReference type="NCBI Taxonomy" id="2798579"/>
    <lineage>
        <taxon>Bacteria</taxon>
        <taxon>Bacillati</taxon>
        <taxon>Bacillota</taxon>
        <taxon>Bacilli</taxon>
        <taxon>Bacillales</taxon>
        <taxon>Paenibacillaceae</taxon>
        <taxon>Paenibacillus</taxon>
    </lineage>
</organism>
<proteinExistence type="predicted"/>
<comment type="caution">
    <text evidence="1">The sequence shown here is derived from an EMBL/GenBank/DDBJ whole genome shotgun (WGS) entry which is preliminary data.</text>
</comment>
<reference evidence="1" key="1">
    <citation type="submission" date="2020-12" db="EMBL/GenBank/DDBJ databases">
        <authorList>
            <person name="Huq M.A."/>
        </authorList>
    </citation>
    <scope>NUCLEOTIDE SEQUENCE</scope>
    <source>
        <strain evidence="1">MAHUQ-46</strain>
    </source>
</reference>
<accession>A0A934J277</accession>
<dbReference type="EMBL" id="JAELUP010000103">
    <property type="protein sequence ID" value="MBJ6363437.1"/>
    <property type="molecule type" value="Genomic_DNA"/>
</dbReference>
<evidence type="ECO:0000313" key="1">
    <source>
        <dbReference type="EMBL" id="MBJ6363437.1"/>
    </source>
</evidence>
<name>A0A934J277_9BACL</name>